<accession>A0A8K0KMH2</accession>
<dbReference type="InterPro" id="IPR011009">
    <property type="entry name" value="Kinase-like_dom_sf"/>
</dbReference>
<dbReference type="Pfam" id="PF02958">
    <property type="entry name" value="EcKL"/>
    <property type="match status" value="1"/>
</dbReference>
<dbReference type="PANTHER" id="PTHR11012">
    <property type="entry name" value="PROTEIN KINASE-LIKE DOMAIN-CONTAINING"/>
    <property type="match status" value="1"/>
</dbReference>
<reference evidence="2" key="2">
    <citation type="submission" date="2017-10" db="EMBL/GenBank/DDBJ databases">
        <title>Ladona fulva Genome sequencing and assembly.</title>
        <authorList>
            <person name="Murali S."/>
            <person name="Richards S."/>
            <person name="Bandaranaike D."/>
            <person name="Bellair M."/>
            <person name="Blankenburg K."/>
            <person name="Chao H."/>
            <person name="Dinh H."/>
            <person name="Doddapaneni H."/>
            <person name="Dugan-Rocha S."/>
            <person name="Elkadiri S."/>
            <person name="Gnanaolivu R."/>
            <person name="Hernandez B."/>
            <person name="Skinner E."/>
            <person name="Javaid M."/>
            <person name="Lee S."/>
            <person name="Li M."/>
            <person name="Ming W."/>
            <person name="Munidasa M."/>
            <person name="Muniz J."/>
            <person name="Nguyen L."/>
            <person name="Hughes D."/>
            <person name="Osuji N."/>
            <person name="Pu L.-L."/>
            <person name="Puazo M."/>
            <person name="Qu C."/>
            <person name="Quiroz J."/>
            <person name="Raj R."/>
            <person name="Weissenberger G."/>
            <person name="Xin Y."/>
            <person name="Zou X."/>
            <person name="Han Y."/>
            <person name="Worley K."/>
            <person name="Muzny D."/>
            <person name="Gibbs R."/>
        </authorList>
    </citation>
    <scope>NUCLEOTIDE SEQUENCE</scope>
    <source>
        <strain evidence="2">Sampled in the wild</strain>
    </source>
</reference>
<dbReference type="AlphaFoldDB" id="A0A8K0KMH2"/>
<protein>
    <submittedName>
        <fullName evidence="2">Uncharacterized protein</fullName>
    </submittedName>
</protein>
<name>A0A8K0KMH2_LADFU</name>
<dbReference type="SUPFAM" id="SSF56112">
    <property type="entry name" value="Protein kinase-like (PK-like)"/>
    <property type="match status" value="1"/>
</dbReference>
<sequence length="304" mass="33839">MRPIDTNAIRRERAAQMVREYEVNRGTTGGIGSLLSEILSVKVDYELIGEDKDRSLRLLLKLPPKDPVTRAFVTEAQFHLREIKFYTEVVPELMAFQRRLLGEGSTSAIELPVPRCYYAWHHGMDSEGQVSSEDHAEDGDEDDEDREAPKEEDFSVLVLEDLRASGYSVGDFSRGLTAGQASAALDAVARLHALSLAYGLVGAAEADTIPSRFPFLFRATPESCRSLVGRGLPQLASFLHRHRRRPRATAHPRLLHRLLHLVRGRRDGEGEEEDTLAEADFWGGRLLFGEDAEGRGEDEGATST</sequence>
<evidence type="ECO:0000313" key="3">
    <source>
        <dbReference type="Proteomes" id="UP000792457"/>
    </source>
</evidence>
<feature type="region of interest" description="Disordered" evidence="1">
    <location>
        <begin position="128"/>
        <end position="150"/>
    </location>
</feature>
<dbReference type="OrthoDB" id="191037at2759"/>
<evidence type="ECO:0000256" key="1">
    <source>
        <dbReference type="SAM" id="MobiDB-lite"/>
    </source>
</evidence>
<keyword evidence="3" id="KW-1185">Reference proteome</keyword>
<evidence type="ECO:0000313" key="2">
    <source>
        <dbReference type="EMBL" id="KAG8237812.1"/>
    </source>
</evidence>
<dbReference type="EMBL" id="KZ309230">
    <property type="protein sequence ID" value="KAG8237812.1"/>
    <property type="molecule type" value="Genomic_DNA"/>
</dbReference>
<proteinExistence type="predicted"/>
<comment type="caution">
    <text evidence="2">The sequence shown here is derived from an EMBL/GenBank/DDBJ whole genome shotgun (WGS) entry which is preliminary data.</text>
</comment>
<dbReference type="Proteomes" id="UP000792457">
    <property type="component" value="Unassembled WGS sequence"/>
</dbReference>
<gene>
    <name evidence="2" type="ORF">J437_LFUL002420</name>
</gene>
<organism evidence="2 3">
    <name type="scientific">Ladona fulva</name>
    <name type="common">Scarce chaser dragonfly</name>
    <name type="synonym">Libellula fulva</name>
    <dbReference type="NCBI Taxonomy" id="123851"/>
    <lineage>
        <taxon>Eukaryota</taxon>
        <taxon>Metazoa</taxon>
        <taxon>Ecdysozoa</taxon>
        <taxon>Arthropoda</taxon>
        <taxon>Hexapoda</taxon>
        <taxon>Insecta</taxon>
        <taxon>Pterygota</taxon>
        <taxon>Palaeoptera</taxon>
        <taxon>Odonata</taxon>
        <taxon>Epiprocta</taxon>
        <taxon>Anisoptera</taxon>
        <taxon>Libelluloidea</taxon>
        <taxon>Libellulidae</taxon>
        <taxon>Ladona</taxon>
    </lineage>
</organism>
<dbReference type="PANTHER" id="PTHR11012:SF58">
    <property type="entry name" value="CHK KINASE-LIKE DOMAIN-CONTAINING PROTEIN"/>
    <property type="match status" value="1"/>
</dbReference>
<feature type="compositionally biased region" description="Acidic residues" evidence="1">
    <location>
        <begin position="135"/>
        <end position="146"/>
    </location>
</feature>
<reference evidence="2" key="1">
    <citation type="submission" date="2013-04" db="EMBL/GenBank/DDBJ databases">
        <authorList>
            <person name="Qu J."/>
            <person name="Murali S.C."/>
            <person name="Bandaranaike D."/>
            <person name="Bellair M."/>
            <person name="Blankenburg K."/>
            <person name="Chao H."/>
            <person name="Dinh H."/>
            <person name="Doddapaneni H."/>
            <person name="Downs B."/>
            <person name="Dugan-Rocha S."/>
            <person name="Elkadiri S."/>
            <person name="Gnanaolivu R.D."/>
            <person name="Hernandez B."/>
            <person name="Javaid M."/>
            <person name="Jayaseelan J.C."/>
            <person name="Lee S."/>
            <person name="Li M."/>
            <person name="Ming W."/>
            <person name="Munidasa M."/>
            <person name="Muniz J."/>
            <person name="Nguyen L."/>
            <person name="Ongeri F."/>
            <person name="Osuji N."/>
            <person name="Pu L.-L."/>
            <person name="Puazo M."/>
            <person name="Qu C."/>
            <person name="Quiroz J."/>
            <person name="Raj R."/>
            <person name="Weissenberger G."/>
            <person name="Xin Y."/>
            <person name="Zou X."/>
            <person name="Han Y."/>
            <person name="Richards S."/>
            <person name="Worley K."/>
            <person name="Muzny D."/>
            <person name="Gibbs R."/>
        </authorList>
    </citation>
    <scope>NUCLEOTIDE SEQUENCE</scope>
    <source>
        <strain evidence="2">Sampled in the wild</strain>
    </source>
</reference>
<dbReference type="InterPro" id="IPR004119">
    <property type="entry name" value="EcKL"/>
</dbReference>